<dbReference type="AlphaFoldDB" id="F2NDQ8"/>
<dbReference type="Gene3D" id="1.20.5.3310">
    <property type="match status" value="1"/>
</dbReference>
<reference evidence="11 12" key="1">
    <citation type="journal article" date="2011" name="Stand. Genomic Sci.">
        <title>Complete genome sequence of the acetate-degrading sulfate reducer Desulfobacca acetoxidans type strain (ASRB2).</title>
        <authorList>
            <person name="Goker M."/>
            <person name="Teshima H."/>
            <person name="Lapidus A."/>
            <person name="Nolan M."/>
            <person name="Lucas S."/>
            <person name="Hammon N."/>
            <person name="Deshpande S."/>
            <person name="Cheng J.F."/>
            <person name="Tapia R."/>
            <person name="Han C."/>
            <person name="Goodwin L."/>
            <person name="Pitluck S."/>
            <person name="Huntemann M."/>
            <person name="Liolios K."/>
            <person name="Ivanova N."/>
            <person name="Pagani I."/>
            <person name="Mavromatis K."/>
            <person name="Ovchinikova G."/>
            <person name="Pati A."/>
            <person name="Chen A."/>
            <person name="Palaniappan K."/>
            <person name="Land M."/>
            <person name="Hauser L."/>
            <person name="Brambilla E.M."/>
            <person name="Rohde M."/>
            <person name="Spring S."/>
            <person name="Detter J.C."/>
            <person name="Woyke T."/>
            <person name="Bristow J."/>
            <person name="Eisen J.A."/>
            <person name="Markowitz V."/>
            <person name="Hugenholtz P."/>
            <person name="Kyrpides N.C."/>
            <person name="Klenk H.P."/>
        </authorList>
    </citation>
    <scope>NUCLEOTIDE SEQUENCE [LARGE SCALE GENOMIC DNA]</scope>
    <source>
        <strain evidence="12">ATCC 700848 / DSM 11109 / ASRB2</strain>
    </source>
</reference>
<evidence type="ECO:0000313" key="12">
    <source>
        <dbReference type="Proteomes" id="UP000000483"/>
    </source>
</evidence>
<dbReference type="RefSeq" id="WP_013707514.1">
    <property type="nucleotide sequence ID" value="NC_015388.1"/>
</dbReference>
<reference evidence="12" key="2">
    <citation type="submission" date="2011-03" db="EMBL/GenBank/DDBJ databases">
        <title>The complete genome of Desulfobacca acetoxidans DSM 11109.</title>
        <authorList>
            <consortium name="US DOE Joint Genome Institute (JGI-PGF)"/>
            <person name="Lucas S."/>
            <person name="Copeland A."/>
            <person name="Lapidus A."/>
            <person name="Bruce D."/>
            <person name="Goodwin L."/>
            <person name="Pitluck S."/>
            <person name="Peters L."/>
            <person name="Kyrpides N."/>
            <person name="Mavromatis K."/>
            <person name="Ivanova N."/>
            <person name="Ovchinnikova G."/>
            <person name="Teshima H."/>
            <person name="Detter J.C."/>
            <person name="Han C."/>
            <person name="Land M."/>
            <person name="Hauser L."/>
            <person name="Markowitz V."/>
            <person name="Cheng J.-F."/>
            <person name="Hugenholtz P."/>
            <person name="Woyke T."/>
            <person name="Wu D."/>
            <person name="Spring S."/>
            <person name="Schueler E."/>
            <person name="Brambilla E."/>
            <person name="Klenk H.-P."/>
            <person name="Eisen J.A."/>
        </authorList>
    </citation>
    <scope>NUCLEOTIDE SEQUENCE [LARGE SCALE GENOMIC DNA]</scope>
    <source>
        <strain evidence="12">ATCC 700848 / DSM 11109 / ASRB2</strain>
    </source>
</reference>
<dbReference type="GO" id="GO:0008320">
    <property type="term" value="F:protein transmembrane transporter activity"/>
    <property type="evidence" value="ECO:0007669"/>
    <property type="project" value="UniProtKB-UniRule"/>
</dbReference>
<keyword evidence="5 9" id="KW-0653">Protein transport</keyword>
<dbReference type="InterPro" id="IPR026870">
    <property type="entry name" value="Zinc_ribbon_dom"/>
</dbReference>
<dbReference type="OrthoDB" id="9813726at2"/>
<comment type="similarity">
    <text evidence="9">Belongs to the TatA/E family.</text>
</comment>
<evidence type="ECO:0000256" key="9">
    <source>
        <dbReference type="HAMAP-Rule" id="MF_00236"/>
    </source>
</evidence>
<proteinExistence type="inferred from homology"/>
<evidence type="ECO:0000256" key="1">
    <source>
        <dbReference type="ARBA" id="ARBA00004162"/>
    </source>
</evidence>
<keyword evidence="2 9" id="KW-0813">Transport</keyword>
<sequence length="99" mass="10395">MFGYNITTLIIILVIALLLFGPKRLPELGDSIGKAIRGFKKASEAEPEPLPSAEAKASPATGSQTVTAVKLCPQCQKELGGDFAFCPHCGHKVKEAGNG</sequence>
<dbReference type="GO" id="GO:0033281">
    <property type="term" value="C:TAT protein transport complex"/>
    <property type="evidence" value="ECO:0007669"/>
    <property type="project" value="UniProtKB-UniRule"/>
</dbReference>
<accession>F2NDQ8</accession>
<dbReference type="PRINTS" id="PR01506">
    <property type="entry name" value="TATBPROTEIN"/>
</dbReference>
<dbReference type="KEGG" id="dao:Desac_2588"/>
<evidence type="ECO:0000256" key="4">
    <source>
        <dbReference type="ARBA" id="ARBA00022692"/>
    </source>
</evidence>
<dbReference type="GO" id="GO:0043953">
    <property type="term" value="P:protein transport by the Tat complex"/>
    <property type="evidence" value="ECO:0007669"/>
    <property type="project" value="UniProtKB-UniRule"/>
</dbReference>
<comment type="subunit">
    <text evidence="9">Forms a complex with TatC.</text>
</comment>
<evidence type="ECO:0000313" key="11">
    <source>
        <dbReference type="EMBL" id="AEB10405.1"/>
    </source>
</evidence>
<feature type="transmembrane region" description="Helical" evidence="9">
    <location>
        <begin position="6"/>
        <end position="22"/>
    </location>
</feature>
<keyword evidence="7 9" id="KW-0811">Translocation</keyword>
<dbReference type="InterPro" id="IPR003369">
    <property type="entry name" value="TatA/B/E"/>
</dbReference>
<keyword evidence="6 9" id="KW-1133">Transmembrane helix</keyword>
<dbReference type="Pfam" id="PF02416">
    <property type="entry name" value="TatA_B_E"/>
    <property type="match status" value="1"/>
</dbReference>
<evidence type="ECO:0000259" key="10">
    <source>
        <dbReference type="Pfam" id="PF13240"/>
    </source>
</evidence>
<keyword evidence="9" id="KW-0997">Cell inner membrane</keyword>
<comment type="subcellular location">
    <subcellularLocation>
        <location evidence="9">Cell inner membrane</location>
        <topology evidence="9">Single-pass membrane protein</topology>
    </subcellularLocation>
    <subcellularLocation>
        <location evidence="1">Cell membrane</location>
        <topology evidence="1">Single-pass membrane protein</topology>
    </subcellularLocation>
</comment>
<dbReference type="NCBIfam" id="TIGR01411">
    <property type="entry name" value="tatAE"/>
    <property type="match status" value="1"/>
</dbReference>
<gene>
    <name evidence="9" type="primary">tatA</name>
    <name evidence="11" type="ordered locus">Desac_2588</name>
</gene>
<comment type="function">
    <text evidence="9">Part of the twin-arginine translocation (Tat) system that transports large folded proteins containing a characteristic twin-arginine motif in their signal peptide across membranes. TatA could form the protein-conducting channel of the Tat system.</text>
</comment>
<evidence type="ECO:0000256" key="3">
    <source>
        <dbReference type="ARBA" id="ARBA00022475"/>
    </source>
</evidence>
<dbReference type="InterPro" id="IPR006312">
    <property type="entry name" value="TatA/E"/>
</dbReference>
<organism evidence="11 12">
    <name type="scientific">Desulfobacca acetoxidans (strain ATCC 700848 / DSM 11109 / ASRB2)</name>
    <dbReference type="NCBI Taxonomy" id="880072"/>
    <lineage>
        <taxon>Bacteria</taxon>
        <taxon>Pseudomonadati</taxon>
        <taxon>Thermodesulfobacteriota</taxon>
        <taxon>Desulfobaccia</taxon>
        <taxon>Desulfobaccales</taxon>
        <taxon>Desulfobaccaceae</taxon>
        <taxon>Desulfobacca</taxon>
    </lineage>
</organism>
<evidence type="ECO:0000256" key="5">
    <source>
        <dbReference type="ARBA" id="ARBA00022927"/>
    </source>
</evidence>
<protein>
    <recommendedName>
        <fullName evidence="9">Sec-independent protein translocase protein TatA</fullName>
    </recommendedName>
</protein>
<dbReference type="HAMAP" id="MF_00236">
    <property type="entry name" value="TatA_E"/>
    <property type="match status" value="1"/>
</dbReference>
<keyword evidence="12" id="KW-1185">Reference proteome</keyword>
<keyword evidence="3 9" id="KW-1003">Cell membrane</keyword>
<keyword evidence="8 9" id="KW-0472">Membrane</keyword>
<dbReference type="HOGENOM" id="CLU_2245569_0_0_7"/>
<dbReference type="eggNOG" id="COG1826">
    <property type="taxonomic scope" value="Bacteria"/>
</dbReference>
<keyword evidence="4 9" id="KW-0812">Transmembrane</keyword>
<evidence type="ECO:0000256" key="7">
    <source>
        <dbReference type="ARBA" id="ARBA00023010"/>
    </source>
</evidence>
<dbReference type="Pfam" id="PF13240">
    <property type="entry name" value="Zn_Ribbon_1"/>
    <property type="match status" value="1"/>
</dbReference>
<evidence type="ECO:0000256" key="8">
    <source>
        <dbReference type="ARBA" id="ARBA00023136"/>
    </source>
</evidence>
<dbReference type="PANTHER" id="PTHR42982:SF1">
    <property type="entry name" value="SEC-INDEPENDENT PROTEIN TRANSLOCASE PROTEIN TATA"/>
    <property type="match status" value="1"/>
</dbReference>
<dbReference type="PANTHER" id="PTHR42982">
    <property type="entry name" value="SEC-INDEPENDENT PROTEIN TRANSLOCASE PROTEIN TATA"/>
    <property type="match status" value="1"/>
</dbReference>
<feature type="domain" description="Zinc-ribbon" evidence="10">
    <location>
        <begin position="72"/>
        <end position="93"/>
    </location>
</feature>
<evidence type="ECO:0000256" key="6">
    <source>
        <dbReference type="ARBA" id="ARBA00022989"/>
    </source>
</evidence>
<name>F2NDQ8_DESAR</name>
<dbReference type="STRING" id="880072.Desac_2588"/>
<dbReference type="Proteomes" id="UP000000483">
    <property type="component" value="Chromosome"/>
</dbReference>
<dbReference type="EMBL" id="CP002629">
    <property type="protein sequence ID" value="AEB10405.1"/>
    <property type="molecule type" value="Genomic_DNA"/>
</dbReference>
<evidence type="ECO:0000256" key="2">
    <source>
        <dbReference type="ARBA" id="ARBA00022448"/>
    </source>
</evidence>